<sequence>MPVHPDPFKADRESTGLHHVDVEGENLPLILTHKEVRNAARDYESFSSNNPLMCVIHSEADVRTVRQLPLEIDPPDHTDYRNIVEPLFKRPMEDEKYMADMKTLVSEMVSHAVHQKEIEAVRGFALPLQCRALTRLLNVPESEADEWINWGVHVFHDRDDGVDSGPVLENYTGKQFAKAEGNPGNDFFSILNLAEFRGRKLTLEEKQGFANVAFAGGRDTVINMVSSILAYFGDHPEGIDFLREDETRIPKAIEEFVRYVSPLTAITRVCPHAKEVLGHTVPAGGRVGLCWPSANRDATVFENPDEIILDRHPNRHVGFGHATHRCMGAPHARLIMRSLLESLCEQVERIELIEAVPKYDEEASFKRMTGYESVNIRFIER</sequence>
<dbReference type="Gene3D" id="1.10.630.10">
    <property type="entry name" value="Cytochrome P450"/>
    <property type="match status" value="1"/>
</dbReference>
<evidence type="ECO:0000256" key="1">
    <source>
        <dbReference type="ARBA" id="ARBA00010617"/>
    </source>
</evidence>
<evidence type="ECO:0000313" key="2">
    <source>
        <dbReference type="EMBL" id="MDZ8120277.1"/>
    </source>
</evidence>
<dbReference type="InterPro" id="IPR036396">
    <property type="entry name" value="Cyt_P450_sf"/>
</dbReference>
<accession>A0ABU5N1H3</accession>
<comment type="caution">
    <text evidence="2">The sequence shown here is derived from an EMBL/GenBank/DDBJ whole genome shotgun (WGS) entry which is preliminary data.</text>
</comment>
<comment type="similarity">
    <text evidence="1">Belongs to the cytochrome P450 family.</text>
</comment>
<dbReference type="InterPro" id="IPR002397">
    <property type="entry name" value="Cyt_P450_B"/>
</dbReference>
<dbReference type="PANTHER" id="PTHR46696:SF6">
    <property type="entry name" value="P450, PUTATIVE (EUROFUNG)-RELATED"/>
    <property type="match status" value="1"/>
</dbReference>
<dbReference type="PANTHER" id="PTHR46696">
    <property type="entry name" value="P450, PUTATIVE (EUROFUNG)-RELATED"/>
    <property type="match status" value="1"/>
</dbReference>
<dbReference type="RefSeq" id="WP_322610051.1">
    <property type="nucleotide sequence ID" value="NZ_JARVCO010000012.1"/>
</dbReference>
<dbReference type="Pfam" id="PF00067">
    <property type="entry name" value="p450"/>
    <property type="match status" value="1"/>
</dbReference>
<proteinExistence type="inferred from homology"/>
<dbReference type="EMBL" id="JARVCO010000012">
    <property type="protein sequence ID" value="MDZ8120277.1"/>
    <property type="molecule type" value="Genomic_DNA"/>
</dbReference>
<dbReference type="Proteomes" id="UP001290861">
    <property type="component" value="Unassembled WGS sequence"/>
</dbReference>
<reference evidence="2 3" key="1">
    <citation type="journal article" date="2024" name="Appl. Environ. Microbiol.">
        <title>Pontiella agarivorans sp. nov., a novel marine anaerobic bacterium capable of degrading macroalgal polysaccharides and fixing nitrogen.</title>
        <authorList>
            <person name="Liu N."/>
            <person name="Kivenson V."/>
            <person name="Peng X."/>
            <person name="Cui Z."/>
            <person name="Lankiewicz T.S."/>
            <person name="Gosselin K.M."/>
            <person name="English C.J."/>
            <person name="Blair E.M."/>
            <person name="O'Malley M.A."/>
            <person name="Valentine D.L."/>
        </authorList>
    </citation>
    <scope>NUCLEOTIDE SEQUENCE [LARGE SCALE GENOMIC DNA]</scope>
    <source>
        <strain evidence="2 3">NLcol2</strain>
    </source>
</reference>
<gene>
    <name evidence="2" type="ORF">P9H32_16725</name>
</gene>
<organism evidence="2 3">
    <name type="scientific">Pontiella agarivorans</name>
    <dbReference type="NCBI Taxonomy" id="3038953"/>
    <lineage>
        <taxon>Bacteria</taxon>
        <taxon>Pseudomonadati</taxon>
        <taxon>Kiritimatiellota</taxon>
        <taxon>Kiritimatiellia</taxon>
        <taxon>Kiritimatiellales</taxon>
        <taxon>Pontiellaceae</taxon>
        <taxon>Pontiella</taxon>
    </lineage>
</organism>
<evidence type="ECO:0000313" key="3">
    <source>
        <dbReference type="Proteomes" id="UP001290861"/>
    </source>
</evidence>
<dbReference type="InterPro" id="IPR001128">
    <property type="entry name" value="Cyt_P450"/>
</dbReference>
<keyword evidence="3" id="KW-1185">Reference proteome</keyword>
<protein>
    <submittedName>
        <fullName evidence="2">Cytochrome P450</fullName>
    </submittedName>
</protein>
<dbReference type="PRINTS" id="PR00359">
    <property type="entry name" value="BP450"/>
</dbReference>
<name>A0ABU5N1H3_9BACT</name>
<dbReference type="SUPFAM" id="SSF48264">
    <property type="entry name" value="Cytochrome P450"/>
    <property type="match status" value="1"/>
</dbReference>